<reference evidence="1" key="1">
    <citation type="submission" date="2014-05" db="EMBL/GenBank/DDBJ databases">
        <authorList>
            <person name="Chronopoulou M."/>
        </authorList>
    </citation>
    <scope>NUCLEOTIDE SEQUENCE</scope>
    <source>
        <tissue evidence="1">Whole organism</tissue>
    </source>
</reference>
<name>A0A0K2UMI8_LEPSM</name>
<dbReference type="EMBL" id="HACA01021575">
    <property type="protein sequence ID" value="CDW38936.1"/>
    <property type="molecule type" value="Transcribed_RNA"/>
</dbReference>
<evidence type="ECO:0000313" key="1">
    <source>
        <dbReference type="EMBL" id="CDW38936.1"/>
    </source>
</evidence>
<protein>
    <submittedName>
        <fullName evidence="1">Uncharacterized protein</fullName>
    </submittedName>
</protein>
<organism evidence="1">
    <name type="scientific">Lepeophtheirus salmonis</name>
    <name type="common">Salmon louse</name>
    <name type="synonym">Caligus salmonis</name>
    <dbReference type="NCBI Taxonomy" id="72036"/>
    <lineage>
        <taxon>Eukaryota</taxon>
        <taxon>Metazoa</taxon>
        <taxon>Ecdysozoa</taxon>
        <taxon>Arthropoda</taxon>
        <taxon>Crustacea</taxon>
        <taxon>Multicrustacea</taxon>
        <taxon>Hexanauplia</taxon>
        <taxon>Copepoda</taxon>
        <taxon>Siphonostomatoida</taxon>
        <taxon>Caligidae</taxon>
        <taxon>Lepeophtheirus</taxon>
    </lineage>
</organism>
<proteinExistence type="predicted"/>
<sequence length="71" mass="8184">MWTCYSPKYYSGFKNSIGKGLTASSRIEHLHIRESMWKTCAKQLSGIFGARTCCALLLQILRKWTSVYSQF</sequence>
<dbReference type="AlphaFoldDB" id="A0A0K2UMI8"/>
<accession>A0A0K2UMI8</accession>